<evidence type="ECO:0000313" key="4">
    <source>
        <dbReference type="EMBL" id="QDV06376.1"/>
    </source>
</evidence>
<dbReference type="RefSeq" id="WP_145196499.1">
    <property type="nucleotide sequence ID" value="NZ_CP036434.1"/>
</dbReference>
<evidence type="ECO:0000256" key="3">
    <source>
        <dbReference type="SAM" id="MobiDB-lite"/>
    </source>
</evidence>
<gene>
    <name evidence="4" type="ORF">Poly30_18850</name>
</gene>
<dbReference type="InterPro" id="IPR009029">
    <property type="entry name" value="HMG_CoA_Rdtase_sub-bd_dom_sf"/>
</dbReference>
<evidence type="ECO:0000256" key="1">
    <source>
        <dbReference type="ARBA" id="ARBA00007661"/>
    </source>
</evidence>
<dbReference type="GO" id="GO:0004420">
    <property type="term" value="F:hydroxymethylglutaryl-CoA reductase (NADPH) activity"/>
    <property type="evidence" value="ECO:0007669"/>
    <property type="project" value="InterPro"/>
</dbReference>
<sequence length="409" mass="42435">MEKKSNGRGSEDGSRAATGGLGKLPRGPRDEDHDARWVEARMAAARGAAGMDLPHLGGERVPHAAARGNIEGLTGWAQVPLGLAGPLELDGSAGRRSVYVPMATTEGALVASTSRGMAMLAAGGGAYARVTRSELSQHPMLVYGSVEAALAAAREAKASEERFRGIVAGITAHGALARVETQVLGRRLLLRLLFTTGDAIGINMAAHGAELCSRDLAERTGAVERFVHGQDVEKRANARALVEGRGRSAVADVVVPRPFLIEKARTTPEAMVRVMRTYAVGFAHLGTQNWTIQAANTLSAVFLACGQDVAYVTECATGLLDFDVTDSGDLHASVTLPSLLVGTVGGGSGQGTARECLQILGCEGAGQANTFAEIVAATVLAGDLSLVAAFASHEFVEAHEALGRNRPGT</sequence>
<name>A0A518EQK7_9BACT</name>
<proteinExistence type="inferred from homology"/>
<dbReference type="Pfam" id="PF00368">
    <property type="entry name" value="HMG-CoA_red"/>
    <property type="match status" value="1"/>
</dbReference>
<dbReference type="PANTHER" id="PTHR10572">
    <property type="entry name" value="3-HYDROXY-3-METHYLGLUTARYL-COENZYME A REDUCTASE"/>
    <property type="match status" value="1"/>
</dbReference>
<feature type="region of interest" description="Disordered" evidence="3">
    <location>
        <begin position="1"/>
        <end position="32"/>
    </location>
</feature>
<dbReference type="GO" id="GO:0008299">
    <property type="term" value="P:isoprenoid biosynthetic process"/>
    <property type="evidence" value="ECO:0007669"/>
    <property type="project" value="TreeGrafter"/>
</dbReference>
<organism evidence="4 5">
    <name type="scientific">Saltatorellus ferox</name>
    <dbReference type="NCBI Taxonomy" id="2528018"/>
    <lineage>
        <taxon>Bacteria</taxon>
        <taxon>Pseudomonadati</taxon>
        <taxon>Planctomycetota</taxon>
        <taxon>Planctomycetia</taxon>
        <taxon>Planctomycetia incertae sedis</taxon>
        <taxon>Saltatorellus</taxon>
    </lineage>
</organism>
<dbReference type="PANTHER" id="PTHR10572:SF24">
    <property type="entry name" value="3-HYDROXY-3-METHYLGLUTARYL-COENZYME A REDUCTASE"/>
    <property type="match status" value="1"/>
</dbReference>
<dbReference type="PRINTS" id="PR00071">
    <property type="entry name" value="HMGCOARDTASE"/>
</dbReference>
<dbReference type="SUPFAM" id="SSF56542">
    <property type="entry name" value="Substrate-binding domain of HMG-CoA reductase"/>
    <property type="match status" value="1"/>
</dbReference>
<evidence type="ECO:0000256" key="2">
    <source>
        <dbReference type="ARBA" id="ARBA00023002"/>
    </source>
</evidence>
<dbReference type="OrthoDB" id="9764892at2"/>
<dbReference type="Gene3D" id="3.90.770.10">
    <property type="entry name" value="3-hydroxy-3-methylglutaryl-coenzyme A Reductase, Chain A, domain 2"/>
    <property type="match status" value="1"/>
</dbReference>
<dbReference type="InterPro" id="IPR023074">
    <property type="entry name" value="HMG_CoA_Rdtase_cat_sf"/>
</dbReference>
<dbReference type="EMBL" id="CP036434">
    <property type="protein sequence ID" value="QDV06376.1"/>
    <property type="molecule type" value="Genomic_DNA"/>
</dbReference>
<dbReference type="Proteomes" id="UP000320390">
    <property type="component" value="Chromosome"/>
</dbReference>
<feature type="compositionally biased region" description="Basic and acidic residues" evidence="3">
    <location>
        <begin position="1"/>
        <end position="14"/>
    </location>
</feature>
<dbReference type="InterPro" id="IPR002202">
    <property type="entry name" value="HMG_CoA_Rdtase"/>
</dbReference>
<protein>
    <submittedName>
        <fullName evidence="4">Hydroxymethylglutaryl-coenzyme A reductase</fullName>
    </submittedName>
</protein>
<accession>A0A518EQK7</accession>
<dbReference type="AlphaFoldDB" id="A0A518EQK7"/>
<reference evidence="4 5" key="1">
    <citation type="submission" date="2019-02" db="EMBL/GenBank/DDBJ databases">
        <title>Deep-cultivation of Planctomycetes and their phenomic and genomic characterization uncovers novel biology.</title>
        <authorList>
            <person name="Wiegand S."/>
            <person name="Jogler M."/>
            <person name="Boedeker C."/>
            <person name="Pinto D."/>
            <person name="Vollmers J."/>
            <person name="Rivas-Marin E."/>
            <person name="Kohn T."/>
            <person name="Peeters S.H."/>
            <person name="Heuer A."/>
            <person name="Rast P."/>
            <person name="Oberbeckmann S."/>
            <person name="Bunk B."/>
            <person name="Jeske O."/>
            <person name="Meyerdierks A."/>
            <person name="Storesund J.E."/>
            <person name="Kallscheuer N."/>
            <person name="Luecker S."/>
            <person name="Lage O.M."/>
            <person name="Pohl T."/>
            <person name="Merkel B.J."/>
            <person name="Hornburger P."/>
            <person name="Mueller R.-W."/>
            <person name="Bruemmer F."/>
            <person name="Labrenz M."/>
            <person name="Spormann A.M."/>
            <person name="Op den Camp H."/>
            <person name="Overmann J."/>
            <person name="Amann R."/>
            <person name="Jetten M.S.M."/>
            <person name="Mascher T."/>
            <person name="Medema M.H."/>
            <person name="Devos D.P."/>
            <person name="Kaster A.-K."/>
            <person name="Ovreas L."/>
            <person name="Rohde M."/>
            <person name="Galperin M.Y."/>
            <person name="Jogler C."/>
        </authorList>
    </citation>
    <scope>NUCLEOTIDE SEQUENCE [LARGE SCALE GENOMIC DNA]</scope>
    <source>
        <strain evidence="4 5">Poly30</strain>
    </source>
</reference>
<dbReference type="SUPFAM" id="SSF55035">
    <property type="entry name" value="NAD-binding domain of HMG-CoA reductase"/>
    <property type="match status" value="1"/>
</dbReference>
<dbReference type="Gene3D" id="3.30.70.420">
    <property type="entry name" value="Hydroxymethylglutaryl-CoA reductase, class I/II, NAD/NADP-binding domain"/>
    <property type="match status" value="1"/>
</dbReference>
<dbReference type="InterPro" id="IPR009023">
    <property type="entry name" value="HMG_CoA_Rdtase_NAD(P)-bd_sf"/>
</dbReference>
<keyword evidence="2" id="KW-0560">Oxidoreductase</keyword>
<dbReference type="PROSITE" id="PS50065">
    <property type="entry name" value="HMG_COA_REDUCTASE_4"/>
    <property type="match status" value="1"/>
</dbReference>
<dbReference type="GO" id="GO:0016126">
    <property type="term" value="P:sterol biosynthetic process"/>
    <property type="evidence" value="ECO:0007669"/>
    <property type="project" value="TreeGrafter"/>
</dbReference>
<comment type="similarity">
    <text evidence="1">Belongs to the HMG-CoA reductase family.</text>
</comment>
<dbReference type="GO" id="GO:0015936">
    <property type="term" value="P:coenzyme A metabolic process"/>
    <property type="evidence" value="ECO:0007669"/>
    <property type="project" value="InterPro"/>
</dbReference>
<evidence type="ECO:0000313" key="5">
    <source>
        <dbReference type="Proteomes" id="UP000320390"/>
    </source>
</evidence>
<keyword evidence="5" id="KW-1185">Reference proteome</keyword>